<accession>E1TGG0</accession>
<dbReference type="EMBL" id="CP002218">
    <property type="protein sequence ID" value="ADN61626.1"/>
    <property type="molecule type" value="Genomic_DNA"/>
</dbReference>
<sequence length="355" mass="36694">MSTQPLTAHQFPTPCKRCGGALYRQLEHCPYCGAFDPLGNEAPARSALHERRASTLDMSPLHDSFMAPTFSEPDFPGGALHAGLHLAPAAALHTPPAPLVAPDTALLPLSDTDTDADADDLAPRAGLRVRHVLLASAAVVAAGLAYVGYALLSESRDLHYGSGEQAAEAAQNARTATGAIARYAPEEAAESHLAVVPGKSTGAGSMLSAPQATPATVPIAVAVTAAKPRAPQFHDAAQALQAARTAFGVNDLSAAQAALSAAQALQPDNNEAQTLAARLKPLAARRDAALLAAQLCADQQSWACAREHANEALTLDTGSDPGKTILERVIRETGWAPLDTQTATSAKSAKQVARQ</sequence>
<evidence type="ECO:0000313" key="2">
    <source>
        <dbReference type="EMBL" id="ADN61626.1"/>
    </source>
</evidence>
<evidence type="ECO:0000256" key="1">
    <source>
        <dbReference type="SAM" id="Phobius"/>
    </source>
</evidence>
<dbReference type="OrthoDB" id="9004488at2"/>
<reference evidence="2" key="1">
    <citation type="submission" date="2010-09" db="EMBL/GenBank/DDBJ databases">
        <title>Complete sequence of chromosome2 of Burkholderia sp. CCGE1003.</title>
        <authorList>
            <consortium name="US DOE Joint Genome Institute"/>
            <person name="Lucas S."/>
            <person name="Copeland A."/>
            <person name="Lapidus A."/>
            <person name="Cheng J.-F."/>
            <person name="Bruce D."/>
            <person name="Goodwin L."/>
            <person name="Pitluck S."/>
            <person name="Daligault H."/>
            <person name="Davenport K."/>
            <person name="Detter J.C."/>
            <person name="Han C."/>
            <person name="Tapia R."/>
            <person name="Land M."/>
            <person name="Hauser L."/>
            <person name="Jeffries C."/>
            <person name="Kyrpides N."/>
            <person name="Ivanova N."/>
            <person name="Ovchinnikova G."/>
            <person name="Martinez-Romero E."/>
            <person name="Rogel M.A."/>
            <person name="Auchtung J."/>
            <person name="Tiedje J.M."/>
            <person name="Woyke T."/>
        </authorList>
    </citation>
    <scope>NUCLEOTIDE SEQUENCE</scope>
    <source>
        <strain evidence="2">CCGE1003</strain>
    </source>
</reference>
<organism evidence="2">
    <name type="scientific">Burkholderia sp. (strain CCGE1003)</name>
    <dbReference type="NCBI Taxonomy" id="640512"/>
    <lineage>
        <taxon>Bacteria</taxon>
        <taxon>Pseudomonadati</taxon>
        <taxon>Pseudomonadota</taxon>
        <taxon>Betaproteobacteria</taxon>
        <taxon>Burkholderiales</taxon>
        <taxon>Burkholderiaceae</taxon>
        <taxon>Burkholderia</taxon>
    </lineage>
</organism>
<feature type="transmembrane region" description="Helical" evidence="1">
    <location>
        <begin position="132"/>
        <end position="152"/>
    </location>
</feature>
<dbReference type="HOGENOM" id="CLU_695751_0_0_4"/>
<dbReference type="KEGG" id="bgf:BC1003_5712"/>
<keyword evidence="1" id="KW-0472">Membrane</keyword>
<proteinExistence type="predicted"/>
<keyword evidence="1" id="KW-0812">Transmembrane</keyword>
<protein>
    <submittedName>
        <fullName evidence="2">Uncharacterized protein</fullName>
    </submittedName>
</protein>
<dbReference type="AlphaFoldDB" id="E1TGG0"/>
<name>E1TGG0_BURSG</name>
<dbReference type="eggNOG" id="ENOG503023M">
    <property type="taxonomic scope" value="Bacteria"/>
</dbReference>
<keyword evidence="1" id="KW-1133">Transmembrane helix</keyword>
<gene>
    <name evidence="2" type="ordered locus">BC1003_5712</name>
</gene>